<proteinExistence type="inferred from homology"/>
<evidence type="ECO:0000256" key="6">
    <source>
        <dbReference type="RuleBase" id="RU004379"/>
    </source>
</evidence>
<dbReference type="AlphaFoldDB" id="A0A510JDV4"/>
<comment type="similarity">
    <text evidence="2 6">Belongs to the BI1 family.</text>
</comment>
<evidence type="ECO:0000256" key="2">
    <source>
        <dbReference type="ARBA" id="ARBA00010350"/>
    </source>
</evidence>
<feature type="transmembrane region" description="Helical" evidence="6">
    <location>
        <begin position="131"/>
        <end position="153"/>
    </location>
</feature>
<keyword evidence="8" id="KW-1185">Reference proteome</keyword>
<accession>A0A510JDV4</accession>
<comment type="subcellular location">
    <subcellularLocation>
        <location evidence="1">Membrane</location>
        <topology evidence="1">Multi-pass membrane protein</topology>
    </subcellularLocation>
</comment>
<dbReference type="RefSeq" id="WP_051254450.1">
    <property type="nucleotide sequence ID" value="NZ_AP019823.1"/>
</dbReference>
<dbReference type="KEGG" id="lhf:JCM16775_0164"/>
<evidence type="ECO:0008006" key="9">
    <source>
        <dbReference type="Google" id="ProtNLM"/>
    </source>
</evidence>
<protein>
    <recommendedName>
        <fullName evidence="9">Inner membrane protein YbhL</fullName>
    </recommendedName>
</protein>
<feature type="transmembrane region" description="Helical" evidence="6">
    <location>
        <begin position="107"/>
        <end position="125"/>
    </location>
</feature>
<evidence type="ECO:0000256" key="5">
    <source>
        <dbReference type="ARBA" id="ARBA00023136"/>
    </source>
</evidence>
<keyword evidence="4 6" id="KW-1133">Transmembrane helix</keyword>
<evidence type="ECO:0000256" key="1">
    <source>
        <dbReference type="ARBA" id="ARBA00004141"/>
    </source>
</evidence>
<dbReference type="Pfam" id="PF01027">
    <property type="entry name" value="Bax1-I"/>
    <property type="match status" value="1"/>
</dbReference>
<dbReference type="EMBL" id="AP019823">
    <property type="protein sequence ID" value="BBM37489.1"/>
    <property type="molecule type" value="Genomic_DNA"/>
</dbReference>
<evidence type="ECO:0000256" key="4">
    <source>
        <dbReference type="ARBA" id="ARBA00022989"/>
    </source>
</evidence>
<organism evidence="7 8">
    <name type="scientific">Leptotrichia hofstadii</name>
    <dbReference type="NCBI Taxonomy" id="157688"/>
    <lineage>
        <taxon>Bacteria</taxon>
        <taxon>Fusobacteriati</taxon>
        <taxon>Fusobacteriota</taxon>
        <taxon>Fusobacteriia</taxon>
        <taxon>Fusobacteriales</taxon>
        <taxon>Leptotrichiaceae</taxon>
        <taxon>Leptotrichia</taxon>
    </lineage>
</organism>
<dbReference type="InterPro" id="IPR006214">
    <property type="entry name" value="Bax_inhibitor_1-related"/>
</dbReference>
<evidence type="ECO:0000313" key="8">
    <source>
        <dbReference type="Proteomes" id="UP000321892"/>
    </source>
</evidence>
<reference evidence="7 8" key="1">
    <citation type="submission" date="2019-07" db="EMBL/GenBank/DDBJ databases">
        <title>Complete Genome Sequence of Leptotrichia hofstadii Strain JCM16775.</title>
        <authorList>
            <person name="Watanabe S."/>
            <person name="Cui L."/>
        </authorList>
    </citation>
    <scope>NUCLEOTIDE SEQUENCE [LARGE SCALE GENOMIC DNA]</scope>
    <source>
        <strain evidence="7 8">JCM16775</strain>
    </source>
</reference>
<evidence type="ECO:0000313" key="7">
    <source>
        <dbReference type="EMBL" id="BBM37489.1"/>
    </source>
</evidence>
<feature type="transmembrane region" description="Helical" evidence="6">
    <location>
        <begin position="44"/>
        <end position="64"/>
    </location>
</feature>
<feature type="transmembrane region" description="Helical" evidence="6">
    <location>
        <begin position="186"/>
        <end position="204"/>
    </location>
</feature>
<sequence>MRNDYDELETYNHDNNDYNEYNGQTTMTYDDLNRLISSKVRGSMIWMVIGLLITGGIGFMVYNGVNNGNSIAYMIIEKYWIFLILEVVAVLAFSALVYTANSSVLKLIFLIYSALSGLTFSVIGLRYAPDMIGSAFLGTLSIFVVLAVYGYFTRENLTRFVPLLTAGIIAMILVSVVNMFLGNSAIDLFVSVLGVVVFTIYIAVDVNRIRNNIIACAVHEDSDILNKIEIVGALELYLDFVNLFLSILRILGRGRD</sequence>
<gene>
    <name evidence="7" type="ORF">JCM16775_0164</name>
</gene>
<feature type="transmembrane region" description="Helical" evidence="6">
    <location>
        <begin position="160"/>
        <end position="180"/>
    </location>
</feature>
<dbReference type="Proteomes" id="UP000321892">
    <property type="component" value="Chromosome"/>
</dbReference>
<feature type="transmembrane region" description="Helical" evidence="6">
    <location>
        <begin position="79"/>
        <end position="100"/>
    </location>
</feature>
<evidence type="ECO:0000256" key="3">
    <source>
        <dbReference type="ARBA" id="ARBA00022692"/>
    </source>
</evidence>
<dbReference type="GO" id="GO:0005886">
    <property type="term" value="C:plasma membrane"/>
    <property type="evidence" value="ECO:0007669"/>
    <property type="project" value="TreeGrafter"/>
</dbReference>
<dbReference type="PANTHER" id="PTHR23291:SF50">
    <property type="entry name" value="PROTEIN LIFEGUARD 4"/>
    <property type="match status" value="1"/>
</dbReference>
<keyword evidence="5 6" id="KW-0472">Membrane</keyword>
<dbReference type="CDD" id="cd10432">
    <property type="entry name" value="BI-1-like_bacterial"/>
    <property type="match status" value="1"/>
</dbReference>
<keyword evidence="3 6" id="KW-0812">Transmembrane</keyword>
<name>A0A510JDV4_9FUSO</name>
<dbReference type="OrthoDB" id="9793828at2"/>
<dbReference type="PANTHER" id="PTHR23291">
    <property type="entry name" value="BAX INHIBITOR-RELATED"/>
    <property type="match status" value="1"/>
</dbReference>